<protein>
    <submittedName>
        <fullName evidence="1">Uncharacterized protein</fullName>
    </submittedName>
</protein>
<organism evidence="1 2">
    <name type="scientific">Thermococcus barossii</name>
    <dbReference type="NCBI Taxonomy" id="54077"/>
    <lineage>
        <taxon>Archaea</taxon>
        <taxon>Methanobacteriati</taxon>
        <taxon>Methanobacteriota</taxon>
        <taxon>Thermococci</taxon>
        <taxon>Thermococcales</taxon>
        <taxon>Thermococcaceae</taxon>
        <taxon>Thermococcus</taxon>
    </lineage>
</organism>
<sequence length="74" mass="8110">MRANNVWLLEAYKRNYSASLTSFFKRLSGYLAASLVVALYGKAGTAIVVLATLVVIDLVMTLSFARLHGEESRA</sequence>
<accession>A0A2Z2MQN3</accession>
<evidence type="ECO:0000313" key="1">
    <source>
        <dbReference type="EMBL" id="ASJ04591.1"/>
    </source>
</evidence>
<proteinExistence type="predicted"/>
<dbReference type="KEGG" id="tbs:A3L01_04105"/>
<keyword evidence="2" id="KW-1185">Reference proteome</keyword>
<reference evidence="1 2" key="1">
    <citation type="submission" date="2016-04" db="EMBL/GenBank/DDBJ databases">
        <title>Complete genome sequence of Thermococcus barossii type strain SHCK-94.</title>
        <authorList>
            <person name="Oger P.M."/>
        </authorList>
    </citation>
    <scope>NUCLEOTIDE SEQUENCE [LARGE SCALE GENOMIC DNA]</scope>
    <source>
        <strain evidence="1 2">SHCK-94</strain>
    </source>
</reference>
<name>A0A2Z2MQN3_9EURY</name>
<evidence type="ECO:0000313" key="2">
    <source>
        <dbReference type="Proteomes" id="UP000250272"/>
    </source>
</evidence>
<gene>
    <name evidence="1" type="ORF">A3L01_04105</name>
</gene>
<dbReference type="EMBL" id="CP015101">
    <property type="protein sequence ID" value="ASJ04591.1"/>
    <property type="molecule type" value="Genomic_DNA"/>
</dbReference>
<dbReference type="AlphaFoldDB" id="A0A2Z2MQN3"/>
<dbReference type="Proteomes" id="UP000250272">
    <property type="component" value="Chromosome"/>
</dbReference>